<dbReference type="GO" id="GO:0006511">
    <property type="term" value="P:ubiquitin-dependent protein catabolic process"/>
    <property type="evidence" value="ECO:0007669"/>
    <property type="project" value="InterPro"/>
</dbReference>
<dbReference type="GO" id="GO:0005737">
    <property type="term" value="C:cytoplasm"/>
    <property type="evidence" value="ECO:0007669"/>
    <property type="project" value="UniProtKB-SubCell"/>
</dbReference>
<feature type="domain" description="Proteasome alpha-type subunits" evidence="3">
    <location>
        <begin position="3"/>
        <end position="25"/>
    </location>
</feature>
<evidence type="ECO:0000313" key="4">
    <source>
        <dbReference type="EMBL" id="RVD91994.1"/>
    </source>
</evidence>
<dbReference type="SMART" id="SM00948">
    <property type="entry name" value="Proteasome_A_N"/>
    <property type="match status" value="1"/>
</dbReference>
<accession>A0A437ALK6</accession>
<organism evidence="4 5">
    <name type="scientific">Tubulinosema ratisbonensis</name>
    <dbReference type="NCBI Taxonomy" id="291195"/>
    <lineage>
        <taxon>Eukaryota</taxon>
        <taxon>Fungi</taxon>
        <taxon>Fungi incertae sedis</taxon>
        <taxon>Microsporidia</taxon>
        <taxon>Tubulinosematoidea</taxon>
        <taxon>Tubulinosematidae</taxon>
        <taxon>Tubulinosema</taxon>
    </lineage>
</organism>
<dbReference type="PANTHER" id="PTHR11599">
    <property type="entry name" value="PROTEASOME SUBUNIT ALPHA/BETA"/>
    <property type="match status" value="1"/>
</dbReference>
<dbReference type="AlphaFoldDB" id="A0A437ALK6"/>
<dbReference type="Proteomes" id="UP000282876">
    <property type="component" value="Unassembled WGS sequence"/>
</dbReference>
<evidence type="ECO:0000256" key="2">
    <source>
        <dbReference type="RuleBase" id="RU000551"/>
    </source>
</evidence>
<keyword evidence="1 2" id="KW-0647">Proteasome</keyword>
<dbReference type="Pfam" id="PF00227">
    <property type="entry name" value="Proteasome"/>
    <property type="match status" value="1"/>
</dbReference>
<dbReference type="InterPro" id="IPR029055">
    <property type="entry name" value="Ntn_hydrolases_N"/>
</dbReference>
<comment type="subcellular location">
    <subcellularLocation>
        <location evidence="2">Cytoplasm</location>
    </subcellularLocation>
    <subcellularLocation>
        <location evidence="2">Nucleus</location>
    </subcellularLocation>
</comment>
<proteinExistence type="inferred from homology"/>
<sequence>MSYTESLNVFSPDGRLIQVEYAHHASDQGSLIIAKTSIDSILLCIEKKSTSKNVLETSKLFKVCDDVYFSYSGLAADAQIIFTKLVLFYHNYKISTDTYPDISALAMELGNIKFKYTIQGGKRPFGARSILMGFEEGPKIFIVEPDGNYGEYKQAALGYKNDKVEFIDKNVTNQQITVLEDEKLLSLNLEEQVFKDLTIVGRAMNESIKIDYRNIESFIIYQSNIYKVHEDSLKEIIEKN</sequence>
<keyword evidence="2" id="KW-0539">Nucleus</keyword>
<gene>
    <name evidence="4" type="ORF">TUBRATIS_15250</name>
</gene>
<comment type="similarity">
    <text evidence="2">Belongs to the peptidase T1A family.</text>
</comment>
<keyword evidence="2" id="KW-0963">Cytoplasm</keyword>
<evidence type="ECO:0000256" key="1">
    <source>
        <dbReference type="ARBA" id="ARBA00022942"/>
    </source>
</evidence>
<dbReference type="PROSITE" id="PS00388">
    <property type="entry name" value="PROTEASOME_ALPHA_1"/>
    <property type="match status" value="1"/>
</dbReference>
<dbReference type="InterPro" id="IPR001353">
    <property type="entry name" value="Proteasome_sua/b"/>
</dbReference>
<dbReference type="OrthoDB" id="431557at2759"/>
<reference evidence="4 5" key="1">
    <citation type="submission" date="2018-10" db="EMBL/GenBank/DDBJ databases">
        <title>Draft genome sequence of the microsporidian Tubulinosema ratisbonensis.</title>
        <authorList>
            <person name="Polonais V."/>
            <person name="Peyretaillade E."/>
            <person name="Niehus S."/>
            <person name="Wawrzyniak I."/>
            <person name="Franchet A."/>
            <person name="Gaspin C."/>
            <person name="Reichstadt M."/>
            <person name="Belser C."/>
            <person name="Labadie K."/>
            <person name="Delbac F."/>
            <person name="Ferrandon D."/>
        </authorList>
    </citation>
    <scope>NUCLEOTIDE SEQUENCE [LARGE SCALE GENOMIC DNA]</scope>
    <source>
        <strain evidence="4 5">Franzen</strain>
    </source>
</reference>
<dbReference type="GO" id="GO:0019773">
    <property type="term" value="C:proteasome core complex, alpha-subunit complex"/>
    <property type="evidence" value="ECO:0007669"/>
    <property type="project" value="InterPro"/>
</dbReference>
<dbReference type="Pfam" id="PF10584">
    <property type="entry name" value="Proteasome_A_N"/>
    <property type="match status" value="1"/>
</dbReference>
<comment type="subunit">
    <text evidence="2">The 26S proteasome consists of a 20S proteasome core and two 19S regulatory subunits.</text>
</comment>
<name>A0A437ALK6_9MICR</name>
<dbReference type="SUPFAM" id="SSF56235">
    <property type="entry name" value="N-terminal nucleophile aminohydrolases (Ntn hydrolases)"/>
    <property type="match status" value="1"/>
</dbReference>
<dbReference type="STRING" id="291195.A0A437ALK6"/>
<protein>
    <recommendedName>
        <fullName evidence="2">Proteasome subunit alpha type</fullName>
    </recommendedName>
</protein>
<evidence type="ECO:0000313" key="5">
    <source>
        <dbReference type="Proteomes" id="UP000282876"/>
    </source>
</evidence>
<keyword evidence="5" id="KW-1185">Reference proteome</keyword>
<evidence type="ECO:0000259" key="3">
    <source>
        <dbReference type="PROSITE" id="PS00388"/>
    </source>
</evidence>
<dbReference type="InterPro" id="IPR000426">
    <property type="entry name" value="Proteasome_asu_N"/>
</dbReference>
<dbReference type="Gene3D" id="3.60.20.10">
    <property type="entry name" value="Glutamine Phosphoribosylpyrophosphate, subunit 1, domain 1"/>
    <property type="match status" value="1"/>
</dbReference>
<dbReference type="InterPro" id="IPR050115">
    <property type="entry name" value="Proteasome_alpha"/>
</dbReference>
<comment type="caution">
    <text evidence="4">The sequence shown here is derived from an EMBL/GenBank/DDBJ whole genome shotgun (WGS) entry which is preliminary data.</text>
</comment>
<dbReference type="GO" id="GO:0005634">
    <property type="term" value="C:nucleus"/>
    <property type="evidence" value="ECO:0007669"/>
    <property type="project" value="UniProtKB-SubCell"/>
</dbReference>
<dbReference type="VEuPathDB" id="MicrosporidiaDB:TUBRATIS_15250"/>
<dbReference type="EMBL" id="RCSS01000342">
    <property type="protein sequence ID" value="RVD91994.1"/>
    <property type="molecule type" value="Genomic_DNA"/>
</dbReference>